<keyword evidence="3" id="KW-0964">Secreted</keyword>
<dbReference type="GO" id="GO:0043657">
    <property type="term" value="C:host cell"/>
    <property type="evidence" value="ECO:0007669"/>
    <property type="project" value="UniProtKB-SubCell"/>
</dbReference>
<dbReference type="AlphaFoldDB" id="A0A9W4SJ17"/>
<dbReference type="Proteomes" id="UP001153678">
    <property type="component" value="Unassembled WGS sequence"/>
</dbReference>
<organism evidence="5 6">
    <name type="scientific">Funneliformis geosporum</name>
    <dbReference type="NCBI Taxonomy" id="1117311"/>
    <lineage>
        <taxon>Eukaryota</taxon>
        <taxon>Fungi</taxon>
        <taxon>Fungi incertae sedis</taxon>
        <taxon>Mucoromycota</taxon>
        <taxon>Glomeromycotina</taxon>
        <taxon>Glomeromycetes</taxon>
        <taxon>Glomerales</taxon>
        <taxon>Glomeraceae</taxon>
        <taxon>Funneliformis</taxon>
    </lineage>
</organism>
<evidence type="ECO:0000256" key="1">
    <source>
        <dbReference type="ARBA" id="ARBA00004340"/>
    </source>
</evidence>
<protein>
    <submittedName>
        <fullName evidence="5">5188_t:CDS:1</fullName>
    </submittedName>
</protein>
<evidence type="ECO:0000259" key="4">
    <source>
        <dbReference type="Pfam" id="PF20147"/>
    </source>
</evidence>
<comment type="caution">
    <text evidence="5">The sequence shown here is derived from an EMBL/GenBank/DDBJ whole genome shotgun (WGS) entry which is preliminary data.</text>
</comment>
<evidence type="ECO:0000313" key="5">
    <source>
        <dbReference type="EMBL" id="CAI2170851.1"/>
    </source>
</evidence>
<evidence type="ECO:0000313" key="6">
    <source>
        <dbReference type="Proteomes" id="UP001153678"/>
    </source>
</evidence>
<evidence type="ECO:0000256" key="2">
    <source>
        <dbReference type="ARBA" id="ARBA00004613"/>
    </source>
</evidence>
<gene>
    <name evidence="5" type="ORF">FWILDA_LOCUS4786</name>
</gene>
<feature type="domain" description="Crinkler effector protein N-terminal" evidence="4">
    <location>
        <begin position="46"/>
        <end position="148"/>
    </location>
</feature>
<dbReference type="Pfam" id="PF20147">
    <property type="entry name" value="Crinkler"/>
    <property type="match status" value="1"/>
</dbReference>
<sequence>MSHTSRSQLPTPTKKPIIVRIRAIASSSSTANLSVRPISLPIKVEITLNCLVHGEHIDNGFIVKIKVDGSVQGLKEIIKNTNEPNFDAFAIRQLKIWIVDVPLESENLVDPNVDIATTLNGRKFILSNKVRDFFRMQPAEDHVQIIVQLPVTAASFGLSGTTDVVMAKKSNADCHTLASGIQVEFELKKKIQESHISQAIGQLFMANIRSNEAVFVVITDLDDEWIFFWLENRENGFKIMQFRADRHAAIIIIKHALELNEGSPLSYRRKFINFQEHVKIGDVDGVSNVASEEVPSEGSEGEIELYLSRPRV</sequence>
<proteinExistence type="predicted"/>
<name>A0A9W4SJ17_9GLOM</name>
<evidence type="ECO:0000256" key="3">
    <source>
        <dbReference type="ARBA" id="ARBA00022525"/>
    </source>
</evidence>
<accession>A0A9W4SJ17</accession>
<dbReference type="EMBL" id="CAMKVN010000750">
    <property type="protein sequence ID" value="CAI2170851.1"/>
    <property type="molecule type" value="Genomic_DNA"/>
</dbReference>
<dbReference type="InterPro" id="IPR045379">
    <property type="entry name" value="Crinkler_N"/>
</dbReference>
<keyword evidence="6" id="KW-1185">Reference proteome</keyword>
<reference evidence="5" key="1">
    <citation type="submission" date="2022-08" db="EMBL/GenBank/DDBJ databases">
        <authorList>
            <person name="Kallberg Y."/>
            <person name="Tangrot J."/>
            <person name="Rosling A."/>
        </authorList>
    </citation>
    <scope>NUCLEOTIDE SEQUENCE</scope>
    <source>
        <strain evidence="5">Wild A</strain>
    </source>
</reference>
<dbReference type="GO" id="GO:0005576">
    <property type="term" value="C:extracellular region"/>
    <property type="evidence" value="ECO:0007669"/>
    <property type="project" value="UniProtKB-SubCell"/>
</dbReference>
<comment type="subcellular location">
    <subcellularLocation>
        <location evidence="1">Host cell</location>
    </subcellularLocation>
    <subcellularLocation>
        <location evidence="2">Secreted</location>
    </subcellularLocation>
</comment>
<dbReference type="OrthoDB" id="2448466at2759"/>